<dbReference type="AlphaFoldDB" id="A0AA38U6S4"/>
<sequence length="456" mass="48484">HAIPEEFDRDVESAYISTNSSGIPVLLEFNLYDLKPMEIGKILRKFLNVLWFWSWPQDQERPSIPLLEIFTHPNDYYDTKQYTFPVALAEIETLHPRDLWTLAEFLVSISGASCPNPFVFRKKSDIRQRISSRRRYEELVQSTGEEIVPCTNNTPGLPITGSPLLLPTPIATNDATTNESSVGPESSPTITDSVDDSPAPLSLNPTPVVSSTAMTAKTPVSASLPIAPVSRPLVSASSPVAPAATAITTPVDPMTATPLVSASSPVAPVAPIITTSIDPMTATPLVSASSPVTPVIATPGVAVATPLAMVLDSTAPGPTPLVSASSAIAPPVASAIMSETSEPQPTRQSRRGAQNKKASGAAAGSLNSAQTGTDEPRRSSRKRSAKHVNPLTDSIQQPTAKRPRQKKAIKWAHAIPQPNGQLAMVNSDGTIRGYIQEDSDGKEIVVDSNDPMLITS</sequence>
<feature type="compositionally biased region" description="Low complexity" evidence="1">
    <location>
        <begin position="355"/>
        <end position="370"/>
    </location>
</feature>
<feature type="compositionally biased region" description="Polar residues" evidence="1">
    <location>
        <begin position="170"/>
        <end position="192"/>
    </location>
</feature>
<feature type="region of interest" description="Disordered" evidence="1">
    <location>
        <begin position="169"/>
        <end position="200"/>
    </location>
</feature>
<accession>A0AA38U6S4</accession>
<organism evidence="2 3">
    <name type="scientific">Lentinula raphanica</name>
    <dbReference type="NCBI Taxonomy" id="153919"/>
    <lineage>
        <taxon>Eukaryota</taxon>
        <taxon>Fungi</taxon>
        <taxon>Dikarya</taxon>
        <taxon>Basidiomycota</taxon>
        <taxon>Agaricomycotina</taxon>
        <taxon>Agaricomycetes</taxon>
        <taxon>Agaricomycetidae</taxon>
        <taxon>Agaricales</taxon>
        <taxon>Marasmiineae</taxon>
        <taxon>Omphalotaceae</taxon>
        <taxon>Lentinula</taxon>
    </lineage>
</organism>
<dbReference type="Proteomes" id="UP001163846">
    <property type="component" value="Unassembled WGS sequence"/>
</dbReference>
<dbReference type="EMBL" id="MU806711">
    <property type="protein sequence ID" value="KAJ3833369.1"/>
    <property type="molecule type" value="Genomic_DNA"/>
</dbReference>
<evidence type="ECO:0000313" key="3">
    <source>
        <dbReference type="Proteomes" id="UP001163846"/>
    </source>
</evidence>
<feature type="compositionally biased region" description="Polar residues" evidence="1">
    <location>
        <begin position="338"/>
        <end position="347"/>
    </location>
</feature>
<evidence type="ECO:0000313" key="2">
    <source>
        <dbReference type="EMBL" id="KAJ3833369.1"/>
    </source>
</evidence>
<name>A0AA38U6S4_9AGAR</name>
<feature type="region of interest" description="Disordered" evidence="1">
    <location>
        <begin position="338"/>
        <end position="406"/>
    </location>
</feature>
<keyword evidence="3" id="KW-1185">Reference proteome</keyword>
<reference evidence="2" key="1">
    <citation type="submission" date="2022-08" db="EMBL/GenBank/DDBJ databases">
        <authorList>
            <consortium name="DOE Joint Genome Institute"/>
            <person name="Min B."/>
            <person name="Riley R."/>
            <person name="Sierra-Patev S."/>
            <person name="Naranjo-Ortiz M."/>
            <person name="Looney B."/>
            <person name="Konkel Z."/>
            <person name="Slot J.C."/>
            <person name="Sakamoto Y."/>
            <person name="Steenwyk J.L."/>
            <person name="Rokas A."/>
            <person name="Carro J."/>
            <person name="Camarero S."/>
            <person name="Ferreira P."/>
            <person name="Molpeceres G."/>
            <person name="Ruiz-Duenas F.J."/>
            <person name="Serrano A."/>
            <person name="Henrissat B."/>
            <person name="Drula E."/>
            <person name="Hughes K.W."/>
            <person name="Mata J.L."/>
            <person name="Ishikawa N.K."/>
            <person name="Vargas-Isla R."/>
            <person name="Ushijima S."/>
            <person name="Smith C.A."/>
            <person name="Ahrendt S."/>
            <person name="Andreopoulos W."/>
            <person name="He G."/>
            <person name="Labutti K."/>
            <person name="Lipzen A."/>
            <person name="Ng V."/>
            <person name="Sandor L."/>
            <person name="Barry K."/>
            <person name="Martinez A.T."/>
            <person name="Xiao Y."/>
            <person name="Gibbons J.G."/>
            <person name="Terashima K."/>
            <person name="Hibbett D.S."/>
            <person name="Grigoriev I.V."/>
        </authorList>
    </citation>
    <scope>NUCLEOTIDE SEQUENCE</scope>
    <source>
        <strain evidence="2">TFB9207</strain>
    </source>
</reference>
<feature type="non-terminal residue" evidence="2">
    <location>
        <position position="1"/>
    </location>
</feature>
<proteinExistence type="predicted"/>
<gene>
    <name evidence="2" type="ORF">F5878DRAFT_645991</name>
</gene>
<comment type="caution">
    <text evidence="2">The sequence shown here is derived from an EMBL/GenBank/DDBJ whole genome shotgun (WGS) entry which is preliminary data.</text>
</comment>
<protein>
    <submittedName>
        <fullName evidence="2">Uncharacterized protein</fullName>
    </submittedName>
</protein>
<evidence type="ECO:0000256" key="1">
    <source>
        <dbReference type="SAM" id="MobiDB-lite"/>
    </source>
</evidence>